<accession>G0UK61</accession>
<name>G0UK61_TRYCI</name>
<keyword evidence="1" id="KW-0812">Transmembrane</keyword>
<reference evidence="2" key="1">
    <citation type="journal article" date="2012" name="Proc. Natl. Acad. Sci. U.S.A.">
        <title>Antigenic diversity is generated by distinct evolutionary mechanisms in African trypanosome species.</title>
        <authorList>
            <person name="Jackson A.P."/>
            <person name="Berry A."/>
            <person name="Aslett M."/>
            <person name="Allison H.C."/>
            <person name="Burton P."/>
            <person name="Vavrova-Anderson J."/>
            <person name="Brown R."/>
            <person name="Browne H."/>
            <person name="Corton N."/>
            <person name="Hauser H."/>
            <person name="Gamble J."/>
            <person name="Gilderthorp R."/>
            <person name="Marcello L."/>
            <person name="McQuillan J."/>
            <person name="Otto T.D."/>
            <person name="Quail M.A."/>
            <person name="Sanders M.J."/>
            <person name="van Tonder A."/>
            <person name="Ginger M.L."/>
            <person name="Field M.C."/>
            <person name="Barry J.D."/>
            <person name="Hertz-Fowler C."/>
            <person name="Berriman M."/>
        </authorList>
    </citation>
    <scope>NUCLEOTIDE SEQUENCE</scope>
    <source>
        <strain evidence="2">IL3000</strain>
    </source>
</reference>
<evidence type="ECO:0000256" key="1">
    <source>
        <dbReference type="SAM" id="Phobius"/>
    </source>
</evidence>
<dbReference type="AlphaFoldDB" id="G0UK61"/>
<organism evidence="2">
    <name type="scientific">Trypanosoma congolense (strain IL3000)</name>
    <dbReference type="NCBI Taxonomy" id="1068625"/>
    <lineage>
        <taxon>Eukaryota</taxon>
        <taxon>Discoba</taxon>
        <taxon>Euglenozoa</taxon>
        <taxon>Kinetoplastea</taxon>
        <taxon>Metakinetoplastina</taxon>
        <taxon>Trypanosomatida</taxon>
        <taxon>Trypanosomatidae</taxon>
        <taxon>Trypanosoma</taxon>
        <taxon>Nannomonas</taxon>
    </lineage>
</organism>
<evidence type="ECO:0000313" key="2">
    <source>
        <dbReference type="EMBL" id="CCC89766.1"/>
    </source>
</evidence>
<dbReference type="VEuPathDB" id="TriTrypDB:TcIL3000_3_1960"/>
<gene>
    <name evidence="2" type="ORF">TCIL3000_3_1960</name>
</gene>
<sequence>MKWAYKTKQKCTVQRCRTNRGKKKQKDKGNGSKALILSGGCFGKIVSKMSGLGRGKKRNKSEETSIRMRAGTEKQVVEKKAAWRGGEIPSYLSFLSFRSTVSLCCVLSHSPISSLISLHIHFSFADDYFLLLMVCVYVRVLLPVRLLLPFSLVSRIDLFSSSATVPICGAAQAVK</sequence>
<protein>
    <submittedName>
        <fullName evidence="2">Uncharacterized protein TCIL3000_3_1960</fullName>
    </submittedName>
</protein>
<feature type="transmembrane region" description="Helical" evidence="1">
    <location>
        <begin position="128"/>
        <end position="148"/>
    </location>
</feature>
<proteinExistence type="predicted"/>
<dbReference type="EMBL" id="HE575316">
    <property type="protein sequence ID" value="CCC89766.1"/>
    <property type="molecule type" value="Genomic_DNA"/>
</dbReference>
<keyword evidence="1" id="KW-1133">Transmembrane helix</keyword>
<keyword evidence="1" id="KW-0472">Membrane</keyword>